<comment type="caution">
    <text evidence="2">The sequence shown here is derived from an EMBL/GenBank/DDBJ whole genome shotgun (WGS) entry which is preliminary data.</text>
</comment>
<reference evidence="2" key="1">
    <citation type="journal article" date="2020" name="Fungal Divers.">
        <title>Resolving the Mortierellaceae phylogeny through synthesis of multi-gene phylogenetics and phylogenomics.</title>
        <authorList>
            <person name="Vandepol N."/>
            <person name="Liber J."/>
            <person name="Desiro A."/>
            <person name="Na H."/>
            <person name="Kennedy M."/>
            <person name="Barry K."/>
            <person name="Grigoriev I.V."/>
            <person name="Miller A.N."/>
            <person name="O'Donnell K."/>
            <person name="Stajich J.E."/>
            <person name="Bonito G."/>
        </authorList>
    </citation>
    <scope>NUCLEOTIDE SEQUENCE</scope>
    <source>
        <strain evidence="2">NRRL 2591</strain>
    </source>
</reference>
<protein>
    <recommendedName>
        <fullName evidence="4">Tail specific protease domain-containing protein</fullName>
    </recommendedName>
</protein>
<dbReference type="PANTHER" id="PTHR37049">
    <property type="entry name" value="PEPTIDASE S41 FAMILY PROTEIN"/>
    <property type="match status" value="1"/>
</dbReference>
<gene>
    <name evidence="2" type="ORF">EC957_000494</name>
</gene>
<evidence type="ECO:0000313" key="2">
    <source>
        <dbReference type="EMBL" id="KAF9543715.1"/>
    </source>
</evidence>
<feature type="chain" id="PRO_5040422013" description="Tail specific protease domain-containing protein" evidence="1">
    <location>
        <begin position="32"/>
        <end position="664"/>
    </location>
</feature>
<keyword evidence="1" id="KW-0732">Signal</keyword>
<dbReference type="EMBL" id="JAAAXW010000106">
    <property type="protein sequence ID" value="KAF9543715.1"/>
    <property type="molecule type" value="Genomic_DNA"/>
</dbReference>
<name>A0A9P6F7I4_9FUNG</name>
<dbReference type="PANTHER" id="PTHR37049:SF4">
    <property type="entry name" value="RHODANESE DOMAIN-CONTAINING PROTEIN"/>
    <property type="match status" value="1"/>
</dbReference>
<organism evidence="2 3">
    <name type="scientific">Mortierella hygrophila</name>
    <dbReference type="NCBI Taxonomy" id="979708"/>
    <lineage>
        <taxon>Eukaryota</taxon>
        <taxon>Fungi</taxon>
        <taxon>Fungi incertae sedis</taxon>
        <taxon>Mucoromycota</taxon>
        <taxon>Mortierellomycotina</taxon>
        <taxon>Mortierellomycetes</taxon>
        <taxon>Mortierellales</taxon>
        <taxon>Mortierellaceae</taxon>
        <taxon>Mortierella</taxon>
    </lineage>
</organism>
<proteinExistence type="predicted"/>
<keyword evidence="3" id="KW-1185">Reference proteome</keyword>
<sequence length="664" mass="74177">MVSFTLNNLILSATLAAATVATLSSVTLASAAPAVHILRGTASSDPCTRLGVKNGHNIKYKDVADCYQAIPIDRNLAATTINTVHNLFRDYYVFTDSALTPRVPAPFASEPVDILKALKKIGERKYTSDYQFHTDVRHAVDTLRDGHASYDVTCYNNYSFEQNLSLYAPVENGVQALRVYRDNANRGYEDCIVDKIDGKPALAHIRAWATKRVSCSHDVNARQNCALARQGYDVKKAAFLDEPGEFSYQSYLPEKEYVDYELRCSNKKPSHPIRLREEWHVYPQSEIAFKDVGSYIANVCLKGEEKPELGPQGLSHPHRRNLAIPIKKRGLEEEEALAAAAGMARRRREFGDAEKLVSGNATVFYHFKTQPDTGVMVVHTFDAQDTEVNTVLKGLTAFSNRNVTKILVDFQGNGGGLISLSSNLVQMLFPNKQPRDASYEADLRVTKSVQRAAAAGFMAEDGGYNIYNANGYYDLKSAGPARQYDNNDLFTKPVNISRNGRTTLYTQKTAMYFDPLPKNILNAVAKFPWTGRRENIRILTDGRCGSACGMVSYFWTTTHGVEAYSIGGAKGEDLSMFSFAGASVLTLKDIHDTYSGLNLTSPLEDLVYKNEVRFSWLELYGKNRTTPLEYDAELYRSKHRLDYTSANARSREVMWKEVVADAWK</sequence>
<feature type="signal peptide" evidence="1">
    <location>
        <begin position="1"/>
        <end position="31"/>
    </location>
</feature>
<dbReference type="InterPro" id="IPR052766">
    <property type="entry name" value="S41A_metabolite_peptidase"/>
</dbReference>
<dbReference type="Gene3D" id="3.90.226.10">
    <property type="entry name" value="2-enoyl-CoA Hydratase, Chain A, domain 1"/>
    <property type="match status" value="1"/>
</dbReference>
<accession>A0A9P6F7I4</accession>
<dbReference type="Proteomes" id="UP000723463">
    <property type="component" value="Unassembled WGS sequence"/>
</dbReference>
<dbReference type="SUPFAM" id="SSF52096">
    <property type="entry name" value="ClpP/crotonase"/>
    <property type="match status" value="1"/>
</dbReference>
<dbReference type="InterPro" id="IPR029045">
    <property type="entry name" value="ClpP/crotonase-like_dom_sf"/>
</dbReference>
<dbReference type="AlphaFoldDB" id="A0A9P6F7I4"/>
<evidence type="ECO:0008006" key="4">
    <source>
        <dbReference type="Google" id="ProtNLM"/>
    </source>
</evidence>
<evidence type="ECO:0000256" key="1">
    <source>
        <dbReference type="SAM" id="SignalP"/>
    </source>
</evidence>
<evidence type="ECO:0000313" key="3">
    <source>
        <dbReference type="Proteomes" id="UP000723463"/>
    </source>
</evidence>